<dbReference type="InterPro" id="IPR025294">
    <property type="entry name" value="DUF4156"/>
</dbReference>
<dbReference type="RefSeq" id="WP_011043329.1">
    <property type="nucleotide sequence ID" value="NC_003910.7"/>
</dbReference>
<dbReference type="AlphaFoldDB" id="Q481N4"/>
<dbReference type="Proteomes" id="UP000000547">
    <property type="component" value="Chromosome"/>
</dbReference>
<gene>
    <name evidence="1" type="ordered locus">CPS_2519</name>
</gene>
<keyword evidence="1" id="KW-0449">Lipoprotein</keyword>
<accession>Q481N4</accession>
<dbReference type="HOGENOM" id="CLU_128258_1_1_6"/>
<dbReference type="KEGG" id="cps:CPS_2519"/>
<organism evidence="1 2">
    <name type="scientific">Colwellia psychrerythraea (strain 34H / ATCC BAA-681)</name>
    <name type="common">Vibrio psychroerythus</name>
    <dbReference type="NCBI Taxonomy" id="167879"/>
    <lineage>
        <taxon>Bacteria</taxon>
        <taxon>Pseudomonadati</taxon>
        <taxon>Pseudomonadota</taxon>
        <taxon>Gammaproteobacteria</taxon>
        <taxon>Alteromonadales</taxon>
        <taxon>Colwelliaceae</taxon>
        <taxon>Colwellia</taxon>
    </lineage>
</organism>
<reference evidence="1" key="1">
    <citation type="journal article" date="2005" name="Proc. Natl. Acad. Sci. U.S.A.">
        <title>The psychrophilic lifestyle as revealed by the genome sequence of Colwellia psychrerythraea 34H through genomic and proteomic analyses.</title>
        <authorList>
            <person name="Methe B.A."/>
            <person name="Nelson K.E."/>
            <person name="Deming J.W."/>
            <person name="Momen B."/>
            <person name="Melamud E."/>
            <person name="Zhang X."/>
            <person name="Moult J."/>
            <person name="Madupu R."/>
            <person name="Nelson W.C."/>
            <person name="Dodson R.J."/>
            <person name="Brinkac L.M."/>
            <person name="Daugherty S.C."/>
            <person name="Durkin A.S."/>
            <person name="DeBoy R.T."/>
            <person name="Kolonay J.F."/>
            <person name="Sullivan S.A."/>
            <person name="Zhou L."/>
            <person name="Davidsen T.M."/>
            <person name="Wu M."/>
            <person name="Huston A.L."/>
            <person name="Lewis M."/>
            <person name="Weaver B."/>
            <person name="Weidman J.F."/>
            <person name="Khouri H."/>
            <person name="Utterback T.R."/>
            <person name="Feldblyum T.V."/>
            <person name="Fraser C.M."/>
        </authorList>
    </citation>
    <scope>NUCLEOTIDE SEQUENCE [LARGE SCALE GENOMIC DNA]</scope>
    <source>
        <strain evidence="1">34H</strain>
    </source>
</reference>
<sequence>MIDTQQLHDDTRPIIVISNYEQVSGCRYISELVGSEGHWYSFFFISNTELTIASINDLKNQASDVGANTIYIEKHMGFGTSVTFLGQAYDCPFS</sequence>
<protein>
    <submittedName>
        <fullName evidence="1">Putative outer membrane lipoprotein</fullName>
    </submittedName>
</protein>
<evidence type="ECO:0000313" key="2">
    <source>
        <dbReference type="Proteomes" id="UP000000547"/>
    </source>
</evidence>
<dbReference type="EMBL" id="CP000083">
    <property type="protein sequence ID" value="AAZ26531.1"/>
    <property type="molecule type" value="Genomic_DNA"/>
</dbReference>
<proteinExistence type="predicted"/>
<dbReference type="Pfam" id="PF13698">
    <property type="entry name" value="DUF4156"/>
    <property type="match status" value="1"/>
</dbReference>
<name>Q481N4_COLP3</name>
<evidence type="ECO:0000313" key="1">
    <source>
        <dbReference type="EMBL" id="AAZ26531.1"/>
    </source>
</evidence>